<dbReference type="Proteomes" id="UP000823941">
    <property type="component" value="Chromosome 2"/>
</dbReference>
<dbReference type="EMBL" id="JAHIBW010000002">
    <property type="protein sequence ID" value="KAG7312803.1"/>
    <property type="molecule type" value="Genomic_DNA"/>
</dbReference>
<accession>A0ABQ7R674</accession>
<proteinExistence type="predicted"/>
<evidence type="ECO:0000313" key="2">
    <source>
        <dbReference type="Proteomes" id="UP000823941"/>
    </source>
</evidence>
<reference evidence="1 2" key="1">
    <citation type="submission" date="2021-06" db="EMBL/GenBank/DDBJ databases">
        <title>A haploid diamondback moth (Plutella xylostella L.) genome assembly resolves 31 chromosomes and identifies a diamide resistance mutation.</title>
        <authorList>
            <person name="Ward C.M."/>
            <person name="Perry K.D."/>
            <person name="Baker G."/>
            <person name="Powis K."/>
            <person name="Heckel D.G."/>
            <person name="Baxter S.W."/>
        </authorList>
    </citation>
    <scope>NUCLEOTIDE SEQUENCE [LARGE SCALE GENOMIC DNA]</scope>
    <source>
        <strain evidence="1 2">LV</strain>
        <tissue evidence="1">Single pupa</tissue>
    </source>
</reference>
<organism evidence="1 2">
    <name type="scientific">Plutella xylostella</name>
    <name type="common">Diamondback moth</name>
    <name type="synonym">Plutella maculipennis</name>
    <dbReference type="NCBI Taxonomy" id="51655"/>
    <lineage>
        <taxon>Eukaryota</taxon>
        <taxon>Metazoa</taxon>
        <taxon>Ecdysozoa</taxon>
        <taxon>Arthropoda</taxon>
        <taxon>Hexapoda</taxon>
        <taxon>Insecta</taxon>
        <taxon>Pterygota</taxon>
        <taxon>Neoptera</taxon>
        <taxon>Endopterygota</taxon>
        <taxon>Lepidoptera</taxon>
        <taxon>Glossata</taxon>
        <taxon>Ditrysia</taxon>
        <taxon>Yponomeutoidea</taxon>
        <taxon>Plutellidae</taxon>
        <taxon>Plutella</taxon>
    </lineage>
</organism>
<sequence length="70" mass="7329">MTKLIQQLSFSSSIYGGAAVEQSPEPDMVKPTKSFDEAQVSAGGSKRSAVSASDAECFSLCLGAGPLWWS</sequence>
<keyword evidence="2" id="KW-1185">Reference proteome</keyword>
<protein>
    <submittedName>
        <fullName evidence="1">Uncharacterized protein</fullName>
    </submittedName>
</protein>
<evidence type="ECO:0000313" key="1">
    <source>
        <dbReference type="EMBL" id="KAG7312803.1"/>
    </source>
</evidence>
<gene>
    <name evidence="1" type="ORF">JYU34_001186</name>
</gene>
<comment type="caution">
    <text evidence="1">The sequence shown here is derived from an EMBL/GenBank/DDBJ whole genome shotgun (WGS) entry which is preliminary data.</text>
</comment>
<name>A0ABQ7R674_PLUXY</name>